<accession>A0A1Y3GAJ7</accession>
<gene>
    <name evidence="1" type="ORF">AMET1_1355</name>
</gene>
<dbReference type="Gene3D" id="3.10.450.50">
    <property type="match status" value="1"/>
</dbReference>
<dbReference type="PROSITE" id="PS51257">
    <property type="entry name" value="PROKAR_LIPOPROTEIN"/>
    <property type="match status" value="1"/>
</dbReference>
<evidence type="ECO:0000313" key="2">
    <source>
        <dbReference type="Proteomes" id="UP000195137"/>
    </source>
</evidence>
<dbReference type="RefSeq" id="WP_143406887.1">
    <property type="nucleotide sequence ID" value="NZ_MRZU01000004.1"/>
</dbReference>
<proteinExistence type="predicted"/>
<name>A0A1Y3GAJ7_9EURY</name>
<comment type="caution">
    <text evidence="1">The sequence shown here is derived from an EMBL/GenBank/DDBJ whole genome shotgun (WGS) entry which is preliminary data.</text>
</comment>
<sequence length="151" mass="17287">MDRKRLFVFVLIVFLIGSVASTMGCLDSPEQTVEDFYNAIEMEDEEAIEEALHENSPLQILFVDFIGLWDIEDVEVEEKSVEEIAEEQVVLSMFEDPKEIEEYIEMALEEAGLAEEDDEFAVVEVTLTLDGEEAVFTHVLVEDEGEWKIFV</sequence>
<dbReference type="AlphaFoldDB" id="A0A1Y3GAJ7"/>
<dbReference type="Proteomes" id="UP000195137">
    <property type="component" value="Unassembled WGS sequence"/>
</dbReference>
<protein>
    <recommendedName>
        <fullName evidence="3">DUF4878 domain-containing protein</fullName>
    </recommendedName>
</protein>
<reference evidence="1 2" key="1">
    <citation type="submission" date="2016-12" db="EMBL/GenBank/DDBJ databases">
        <title>Discovery of methanogenic haloarchaea.</title>
        <authorList>
            <person name="Sorokin D.Y."/>
            <person name="Makarova K.S."/>
            <person name="Abbas B."/>
            <person name="Ferrer M."/>
            <person name="Golyshin P.N."/>
        </authorList>
    </citation>
    <scope>NUCLEOTIDE SEQUENCE [LARGE SCALE GENOMIC DNA]</scope>
    <source>
        <strain evidence="1">AMET1</strain>
    </source>
</reference>
<keyword evidence="2" id="KW-1185">Reference proteome</keyword>
<evidence type="ECO:0000313" key="1">
    <source>
        <dbReference type="EMBL" id="OUJ18439.1"/>
    </source>
</evidence>
<dbReference type="EMBL" id="MRZU01000004">
    <property type="protein sequence ID" value="OUJ18439.1"/>
    <property type="molecule type" value="Genomic_DNA"/>
</dbReference>
<evidence type="ECO:0008006" key="3">
    <source>
        <dbReference type="Google" id="ProtNLM"/>
    </source>
</evidence>
<organism evidence="1 2">
    <name type="scientific">Methanonatronarchaeum thermophilum</name>
    <dbReference type="NCBI Taxonomy" id="1927129"/>
    <lineage>
        <taxon>Archaea</taxon>
        <taxon>Methanobacteriati</taxon>
        <taxon>Methanobacteriota</taxon>
        <taxon>Methanonatronarchaeia</taxon>
        <taxon>Methanonatronarchaeales</taxon>
        <taxon>Methanonatronarchaeaceae</taxon>
        <taxon>Methanonatronarchaeum</taxon>
    </lineage>
</organism>